<keyword evidence="1" id="KW-0677">Repeat</keyword>
<feature type="repeat" description="ANK" evidence="3">
    <location>
        <begin position="222"/>
        <end position="250"/>
    </location>
</feature>
<proteinExistence type="predicted"/>
<feature type="compositionally biased region" description="Basic and acidic residues" evidence="4">
    <location>
        <begin position="278"/>
        <end position="292"/>
    </location>
</feature>
<sequence>MAEPTMADLKDIPALYTSSRGVGDVLVGQDAARRLIEASSSGNDTALWSLLSQPQYVTTMLDKPHVIYSKDPRGQVLARPISNLERALTVAAQNGHATVVATLLAFATEHSVELSDVITRAVINKTIDGGHAAIFEALAAADPNVINIRVGHGHERPLYEAVRRRKPDVVAALLELGADPLHPVAPGYRELGNFRSSLMSFAAMNEGPRTTTMLLERGTPIKGTAALHTAARFGQLDTMRLLMHHGADLEENVPGWKGWTPMHFAASTGKVDAMKLLEQHGARKDSKDEDGKTPAQLLEEQNTA</sequence>
<dbReference type="SMART" id="SM00248">
    <property type="entry name" value="ANK"/>
    <property type="match status" value="4"/>
</dbReference>
<dbReference type="OrthoDB" id="5369447at2759"/>
<organism evidence="5 6">
    <name type="scientific">Ophiobolus disseminans</name>
    <dbReference type="NCBI Taxonomy" id="1469910"/>
    <lineage>
        <taxon>Eukaryota</taxon>
        <taxon>Fungi</taxon>
        <taxon>Dikarya</taxon>
        <taxon>Ascomycota</taxon>
        <taxon>Pezizomycotina</taxon>
        <taxon>Dothideomycetes</taxon>
        <taxon>Pleosporomycetidae</taxon>
        <taxon>Pleosporales</taxon>
        <taxon>Pleosporineae</taxon>
        <taxon>Phaeosphaeriaceae</taxon>
        <taxon>Ophiobolus</taxon>
    </lineage>
</organism>
<name>A0A6A6ZFM0_9PLEO</name>
<dbReference type="EMBL" id="MU006246">
    <property type="protein sequence ID" value="KAF2819104.1"/>
    <property type="molecule type" value="Genomic_DNA"/>
</dbReference>
<feature type="region of interest" description="Disordered" evidence="4">
    <location>
        <begin position="278"/>
        <end position="304"/>
    </location>
</feature>
<dbReference type="Proteomes" id="UP000799424">
    <property type="component" value="Unassembled WGS sequence"/>
</dbReference>
<dbReference type="Pfam" id="PF12796">
    <property type="entry name" value="Ank_2"/>
    <property type="match status" value="1"/>
</dbReference>
<keyword evidence="2 3" id="KW-0040">ANK repeat</keyword>
<evidence type="ECO:0000256" key="1">
    <source>
        <dbReference type="ARBA" id="ARBA00022737"/>
    </source>
</evidence>
<dbReference type="PANTHER" id="PTHR24198:SF165">
    <property type="entry name" value="ANKYRIN REPEAT-CONTAINING PROTEIN-RELATED"/>
    <property type="match status" value="1"/>
</dbReference>
<dbReference type="InterPro" id="IPR002110">
    <property type="entry name" value="Ankyrin_rpt"/>
</dbReference>
<dbReference type="SUPFAM" id="SSF48403">
    <property type="entry name" value="Ankyrin repeat"/>
    <property type="match status" value="1"/>
</dbReference>
<dbReference type="AlphaFoldDB" id="A0A6A6ZFM0"/>
<dbReference type="PROSITE" id="PS50088">
    <property type="entry name" value="ANK_REPEAT"/>
    <property type="match status" value="2"/>
</dbReference>
<gene>
    <name evidence="5" type="ORF">CC86DRAFT_146625</name>
</gene>
<dbReference type="InterPro" id="IPR036770">
    <property type="entry name" value="Ankyrin_rpt-contain_sf"/>
</dbReference>
<evidence type="ECO:0000256" key="2">
    <source>
        <dbReference type="ARBA" id="ARBA00023043"/>
    </source>
</evidence>
<dbReference type="PANTHER" id="PTHR24198">
    <property type="entry name" value="ANKYRIN REPEAT AND PROTEIN KINASE DOMAIN-CONTAINING PROTEIN"/>
    <property type="match status" value="1"/>
</dbReference>
<feature type="repeat" description="ANK" evidence="3">
    <location>
        <begin position="257"/>
        <end position="289"/>
    </location>
</feature>
<protein>
    <submittedName>
        <fullName evidence="5">Ankyrin</fullName>
    </submittedName>
</protein>
<reference evidence="5" key="1">
    <citation type="journal article" date="2020" name="Stud. Mycol.">
        <title>101 Dothideomycetes genomes: a test case for predicting lifestyles and emergence of pathogens.</title>
        <authorList>
            <person name="Haridas S."/>
            <person name="Albert R."/>
            <person name="Binder M."/>
            <person name="Bloem J."/>
            <person name="Labutti K."/>
            <person name="Salamov A."/>
            <person name="Andreopoulos B."/>
            <person name="Baker S."/>
            <person name="Barry K."/>
            <person name="Bills G."/>
            <person name="Bluhm B."/>
            <person name="Cannon C."/>
            <person name="Castanera R."/>
            <person name="Culley D."/>
            <person name="Daum C."/>
            <person name="Ezra D."/>
            <person name="Gonzalez J."/>
            <person name="Henrissat B."/>
            <person name="Kuo A."/>
            <person name="Liang C."/>
            <person name="Lipzen A."/>
            <person name="Lutzoni F."/>
            <person name="Magnuson J."/>
            <person name="Mondo S."/>
            <person name="Nolan M."/>
            <person name="Ohm R."/>
            <person name="Pangilinan J."/>
            <person name="Park H.-J."/>
            <person name="Ramirez L."/>
            <person name="Alfaro M."/>
            <person name="Sun H."/>
            <person name="Tritt A."/>
            <person name="Yoshinaga Y."/>
            <person name="Zwiers L.-H."/>
            <person name="Turgeon B."/>
            <person name="Goodwin S."/>
            <person name="Spatafora J."/>
            <person name="Crous P."/>
            <person name="Grigoriev I."/>
        </authorList>
    </citation>
    <scope>NUCLEOTIDE SEQUENCE</scope>
    <source>
        <strain evidence="5">CBS 113818</strain>
    </source>
</reference>
<evidence type="ECO:0000256" key="4">
    <source>
        <dbReference type="SAM" id="MobiDB-lite"/>
    </source>
</evidence>
<evidence type="ECO:0000313" key="6">
    <source>
        <dbReference type="Proteomes" id="UP000799424"/>
    </source>
</evidence>
<dbReference type="PROSITE" id="PS50297">
    <property type="entry name" value="ANK_REP_REGION"/>
    <property type="match status" value="2"/>
</dbReference>
<keyword evidence="6" id="KW-1185">Reference proteome</keyword>
<accession>A0A6A6ZFM0</accession>
<evidence type="ECO:0000256" key="3">
    <source>
        <dbReference type="PROSITE-ProRule" id="PRU00023"/>
    </source>
</evidence>
<evidence type="ECO:0000313" key="5">
    <source>
        <dbReference type="EMBL" id="KAF2819104.1"/>
    </source>
</evidence>
<dbReference type="Gene3D" id="1.25.40.20">
    <property type="entry name" value="Ankyrin repeat-containing domain"/>
    <property type="match status" value="2"/>
</dbReference>